<reference evidence="8 9" key="1">
    <citation type="submission" date="2014-11" db="EMBL/GenBank/DDBJ databases">
        <title>Complete genome sequence of vB_YenM_TG1, a broad host range bacteriophage which infects Yersinia enterocolitica.</title>
        <authorList>
            <person name="Leon-Velarde C.G."/>
            <person name="Kropinski A.M."/>
            <person name="Chen S."/>
            <person name="Griffiths M.W."/>
            <person name="Odumeru J.A."/>
        </authorList>
    </citation>
    <scope>NUCLEOTIDE SEQUENCE [LARGE SCALE GENOMIC DNA]</scope>
</reference>
<sequence length="384" mass="44249">MKELYNNLMALTAKPGNMFFHRDTLMASGETARIFSYHYASYSEWLEPSALECRGIMFALENGEPTRIMARPMEKFFNVNECPFTMNLDFSKATHVMTKEDGSLVSSFIDKRGYLYMKSKASISSPQAIESMQVLSLVKNEALMYRVLELAHDGFTCNFEYVAPHNRIVLPYDKAALILLNVRHNNSGDYVPYDELLRDPVLSKVLVQNFVVDFKEGWIDEIRALDKIEGFVIDLGTQRVKLKTKWYTALHHTKNSINASKDLFDVVVSGASDDIKGMFDGDVEAIKKIKSFENAYLTWLSDSLKRIQDLHSELRGRDRKYFAVTSQNSLKHTDQYYLFNVLMGMYQGQIDLDLIIKSLGEVFMKNHKLFIPTEYLKETIIFEE</sequence>
<feature type="site" description="Essential for RNA ligase activity" evidence="1 5">
    <location>
        <position position="247"/>
    </location>
</feature>
<keyword evidence="1 4" id="KW-0460">Magnesium</keyword>
<evidence type="ECO:0000313" key="9">
    <source>
        <dbReference type="Proteomes" id="UP000031805"/>
    </source>
</evidence>
<comment type="function">
    <text evidence="1">Involved in countering a host defense mechanism which, following viral infection, activates the host anticodon nuclease and shuts off viral translation. Repairs 5'-PO4 and 3'-OH groups in the cleaved host tRNA.</text>
</comment>
<dbReference type="Pfam" id="PF20819">
    <property type="entry name" value="T4_Rnl1_C"/>
    <property type="match status" value="1"/>
</dbReference>
<feature type="binding site" evidence="1 3">
    <location>
        <position position="241"/>
    </location>
    <ligand>
        <name>ATP</name>
        <dbReference type="ChEBI" id="CHEBI:30616"/>
    </ligand>
</feature>
<evidence type="ECO:0000259" key="7">
    <source>
        <dbReference type="Pfam" id="PF20819"/>
    </source>
</evidence>
<feature type="domain" description="T4 RNA ligase 1-like N-terminal" evidence="6">
    <location>
        <begin position="52"/>
        <end position="247"/>
    </location>
</feature>
<keyword evidence="1 3" id="KW-0547">Nucleotide-binding</keyword>
<evidence type="ECO:0000256" key="1">
    <source>
        <dbReference type="HAMAP-Rule" id="MF_04149"/>
    </source>
</evidence>
<feature type="active site" description="N6-AMP-lysine intermediate" evidence="1 2">
    <location>
        <position position="99"/>
    </location>
</feature>
<dbReference type="GO" id="GO:0046872">
    <property type="term" value="F:metal ion binding"/>
    <property type="evidence" value="ECO:0007669"/>
    <property type="project" value="UniProtKB-UniRule"/>
</dbReference>
<keyword evidence="1 4" id="KW-0479">Metal-binding</keyword>
<dbReference type="EC" id="6.5.1.3" evidence="1"/>
<evidence type="ECO:0000256" key="4">
    <source>
        <dbReference type="PIRSR" id="PIRSR612648-3"/>
    </source>
</evidence>
<dbReference type="RefSeq" id="YP_009200488.1">
    <property type="nucleotide sequence ID" value="NC_028820.1"/>
</dbReference>
<protein>
    <recommendedName>
        <fullName evidence="1">RNA ligase 1</fullName>
        <ecNumber evidence="1">6.5.1.3</ecNumber>
    </recommendedName>
    <alternativeName>
        <fullName evidence="1">Rnl1</fullName>
    </alternativeName>
</protein>
<feature type="domain" description="T4 RNA ligase 1 C-terminal" evidence="7">
    <location>
        <begin position="254"/>
        <end position="375"/>
    </location>
</feature>
<dbReference type="EMBL" id="KP202158">
    <property type="protein sequence ID" value="AJD82037.1"/>
    <property type="molecule type" value="Genomic_DNA"/>
</dbReference>
<dbReference type="InterPro" id="IPR019039">
    <property type="entry name" value="T4-Rnl1-like_N"/>
</dbReference>
<dbReference type="InterPro" id="IPR049042">
    <property type="entry name" value="T4_Rnl1_C"/>
</dbReference>
<organism evidence="8 9">
    <name type="scientific">Yersinia phage vB_YenM_TG1</name>
    <dbReference type="NCBI Taxonomy" id="1589265"/>
    <lineage>
        <taxon>Viruses</taxon>
        <taxon>Duplodnaviria</taxon>
        <taxon>Heunggongvirae</taxon>
        <taxon>Uroviricota</taxon>
        <taxon>Caudoviricetes</taxon>
        <taxon>Pantevenvirales</taxon>
        <taxon>Straboviridae</taxon>
        <taxon>Tevenvirinae</taxon>
        <taxon>Tegunavirus</taxon>
        <taxon>Tegunavirus yenmtg1</taxon>
    </lineage>
</organism>
<comment type="cofactor">
    <cofactor evidence="1">
        <name>Mg(2+)</name>
        <dbReference type="ChEBI" id="CHEBI:18420"/>
    </cofactor>
    <text evidence="1">Binds 2 magnesium ions that perform the catalytic activity via a two-metal mechanism. One of the catalytic Mg(2+), which is coordinated by 5 water molecules, engages the lysine nucleophile and the ATP alpha phosphate while the Mg(2+) orients the PPi leaving group.</text>
</comment>
<evidence type="ECO:0000256" key="2">
    <source>
        <dbReference type="PIRSR" id="PIRSR612648-1"/>
    </source>
</evidence>
<dbReference type="Pfam" id="PF09511">
    <property type="entry name" value="RNA_lig_T4_1"/>
    <property type="match status" value="1"/>
</dbReference>
<dbReference type="NCBIfam" id="TIGR02308">
    <property type="entry name" value="RNA_lig_T4_1"/>
    <property type="match status" value="1"/>
</dbReference>
<feature type="binding site" evidence="1 3">
    <location>
        <position position="37"/>
    </location>
    <ligand>
        <name>ATP</name>
        <dbReference type="ChEBI" id="CHEBI:30616"/>
    </ligand>
</feature>
<keyword evidence="1" id="KW-0692">RNA repair</keyword>
<feature type="binding site" evidence="1 3">
    <location>
        <position position="75"/>
    </location>
    <ligand>
        <name>ATP</name>
        <dbReference type="ChEBI" id="CHEBI:30616"/>
    </ligand>
</feature>
<keyword evidence="9" id="KW-1185">Reference proteome</keyword>
<accession>A0A0B4ZXJ6</accession>
<gene>
    <name evidence="8" type="ORF">YenMTG1_227</name>
</gene>
<dbReference type="Gene3D" id="1.10.3550.20">
    <property type="match status" value="1"/>
</dbReference>
<feature type="binding site" evidence="1 3">
    <location>
        <position position="160"/>
    </location>
    <ligand>
        <name>ATP</name>
        <dbReference type="ChEBI" id="CHEBI:30616"/>
    </ligand>
</feature>
<feature type="binding site" evidence="1 4">
    <location>
        <position position="273"/>
    </location>
    <ligand>
        <name>Mg(2+)</name>
        <dbReference type="ChEBI" id="CHEBI:18420"/>
        <note>catalytic</note>
    </ligand>
</feature>
<dbReference type="InterPro" id="IPR012648">
    <property type="entry name" value="Rnl1"/>
</dbReference>
<feature type="site" description="Essential for RNA ligase activity" evidence="1 5">
    <location>
        <position position="160"/>
    </location>
</feature>
<evidence type="ECO:0000259" key="6">
    <source>
        <dbReference type="Pfam" id="PF09511"/>
    </source>
</evidence>
<feature type="binding site" evidence="1 3">
    <location>
        <position position="54"/>
    </location>
    <ligand>
        <name>ATP</name>
        <dbReference type="ChEBI" id="CHEBI:30616"/>
    </ligand>
</feature>
<dbReference type="GeneID" id="26627551"/>
<keyword evidence="1 3" id="KW-0067">ATP-binding</keyword>
<proteinExistence type="inferred from homology"/>
<evidence type="ECO:0000313" key="8">
    <source>
        <dbReference type="EMBL" id="AJD82037.1"/>
    </source>
</evidence>
<dbReference type="GO" id="GO:0005524">
    <property type="term" value="F:ATP binding"/>
    <property type="evidence" value="ECO:0007669"/>
    <property type="project" value="UniProtKB-UniRule"/>
</dbReference>
<comment type="similarity">
    <text evidence="1">Belongs to the Tequatrovirus RNA ligase 1 family.</text>
</comment>
<evidence type="ECO:0000256" key="5">
    <source>
        <dbReference type="PIRSR" id="PIRSR612648-4"/>
    </source>
</evidence>
<dbReference type="KEGG" id="vg:26627551"/>
<keyword evidence="1" id="KW-0945">Host-virus interaction</keyword>
<comment type="catalytic activity">
    <reaction evidence="1">
        <text>ATP + (ribonucleotide)n-3'-hydroxyl + 5'-phospho-(ribonucleotide)m = (ribonucleotide)n+m + AMP + diphosphate.</text>
        <dbReference type="EC" id="6.5.1.3"/>
    </reaction>
</comment>
<keyword evidence="1" id="KW-1259">Evasion of bacteria-mediated translation shutoff by virus</keyword>
<name>A0A0B4ZXJ6_9CAUD</name>
<keyword evidence="1 8" id="KW-0436">Ligase</keyword>
<dbReference type="Proteomes" id="UP000031805">
    <property type="component" value="Segment"/>
</dbReference>
<evidence type="ECO:0000256" key="3">
    <source>
        <dbReference type="PIRSR" id="PIRSR612648-2"/>
    </source>
</evidence>
<dbReference type="HAMAP" id="MF_04149">
    <property type="entry name" value="RNALIG_T4"/>
    <property type="match status" value="1"/>
</dbReference>
<dbReference type="GO" id="GO:0042245">
    <property type="term" value="P:RNA repair"/>
    <property type="evidence" value="ECO:0007669"/>
    <property type="project" value="UniProtKB-UniRule"/>
</dbReference>
<feature type="binding site" evidence="1 3">
    <location>
        <position position="243"/>
    </location>
    <ligand>
        <name>ATP</name>
        <dbReference type="ChEBI" id="CHEBI:30616"/>
    </ligand>
</feature>
<dbReference type="GO" id="GO:0003972">
    <property type="term" value="F:RNA ligase (ATP) activity"/>
    <property type="evidence" value="ECO:0007669"/>
    <property type="project" value="UniProtKB-UniRule"/>
</dbReference>